<reference evidence="1" key="1">
    <citation type="journal article" date="2021" name="Front. Plant Sci.">
        <title>Chromosome-Scale Genome Assembly for Chinese Sour Jujube and Insights Into Its Genome Evolution and Domestication Signature.</title>
        <authorList>
            <person name="Shen L.-Y."/>
            <person name="Luo H."/>
            <person name="Wang X.-L."/>
            <person name="Wang X.-M."/>
            <person name="Qiu X.-J."/>
            <person name="Liu H."/>
            <person name="Zhou S.-S."/>
            <person name="Jia K.-H."/>
            <person name="Nie S."/>
            <person name="Bao Y.-T."/>
            <person name="Zhang R.-G."/>
            <person name="Yun Q.-Z."/>
            <person name="Chai Y.-H."/>
            <person name="Lu J.-Y."/>
            <person name="Li Y."/>
            <person name="Zhao S.-W."/>
            <person name="Mao J.-F."/>
            <person name="Jia S.-G."/>
            <person name="Mao Y.-M."/>
        </authorList>
    </citation>
    <scope>NUCLEOTIDE SEQUENCE</scope>
    <source>
        <strain evidence="1">AT0</strain>
        <tissue evidence="1">Leaf</tissue>
    </source>
</reference>
<proteinExistence type="predicted"/>
<dbReference type="Proteomes" id="UP000813462">
    <property type="component" value="Unassembled WGS sequence"/>
</dbReference>
<dbReference type="InterPro" id="IPR052929">
    <property type="entry name" value="RNase_H-like_EbsB-rel"/>
</dbReference>
<dbReference type="EMBL" id="JAEACU010000001">
    <property type="protein sequence ID" value="KAH7546347.1"/>
    <property type="molecule type" value="Genomic_DNA"/>
</dbReference>
<name>A0A978W313_ZIZJJ</name>
<protein>
    <submittedName>
        <fullName evidence="1">Uncharacterized protein</fullName>
    </submittedName>
</protein>
<comment type="caution">
    <text evidence="1">The sequence shown here is derived from an EMBL/GenBank/DDBJ whole genome shotgun (WGS) entry which is preliminary data.</text>
</comment>
<sequence length="372" mass="42851">MLAMEEHRRKFHGIKVVPIAPLVTHLLFVDDIILVGRANVQESARLLDCIRRAADFNLAFLAKLGWTMAANIEKIWVKMLKAKYCRLDSFLHYPWVPKLTDFRPSPRARGIDDIPLMADNLKSQDGLSWNVDLVKEIFEEESAKAILGIHWARSYLEDRIIWLDSKKGNFSVKSAYLEINASKFNLDQSKVWKLLCDYVKRLWFGSKWCLRLDQVEFSSFVDYLNFILKSVYNSLKMEKKKEFTLFGALIIEFVWRKRNQFVFKNETLDPTHDINTLNSRAKELFVAAGPVQKLAPRAQVSSNANWKPPQHDFIKLNFDASIKQDVSAIGLVARDHWGNAIKMWSKKSSSLNVDLAKCIALEWAIDLATSQG</sequence>
<organism evidence="1 2">
    <name type="scientific">Ziziphus jujuba var. spinosa</name>
    <dbReference type="NCBI Taxonomy" id="714518"/>
    <lineage>
        <taxon>Eukaryota</taxon>
        <taxon>Viridiplantae</taxon>
        <taxon>Streptophyta</taxon>
        <taxon>Embryophyta</taxon>
        <taxon>Tracheophyta</taxon>
        <taxon>Spermatophyta</taxon>
        <taxon>Magnoliopsida</taxon>
        <taxon>eudicotyledons</taxon>
        <taxon>Gunneridae</taxon>
        <taxon>Pentapetalae</taxon>
        <taxon>rosids</taxon>
        <taxon>fabids</taxon>
        <taxon>Rosales</taxon>
        <taxon>Rhamnaceae</taxon>
        <taxon>Paliureae</taxon>
        <taxon>Ziziphus</taxon>
    </lineage>
</organism>
<evidence type="ECO:0000313" key="1">
    <source>
        <dbReference type="EMBL" id="KAH7546347.1"/>
    </source>
</evidence>
<gene>
    <name evidence="1" type="ORF">FEM48_Zijuj01G0191100</name>
</gene>
<dbReference type="PANTHER" id="PTHR47074:SF48">
    <property type="entry name" value="POLYNUCLEOTIDYL TRANSFERASE, RIBONUCLEASE H-LIKE SUPERFAMILY PROTEIN"/>
    <property type="match status" value="1"/>
</dbReference>
<evidence type="ECO:0000313" key="2">
    <source>
        <dbReference type="Proteomes" id="UP000813462"/>
    </source>
</evidence>
<dbReference type="PANTHER" id="PTHR47074">
    <property type="entry name" value="BNAC02G40300D PROTEIN"/>
    <property type="match status" value="1"/>
</dbReference>
<dbReference type="AlphaFoldDB" id="A0A978W313"/>
<accession>A0A978W313</accession>